<feature type="compositionally biased region" description="Basic and acidic residues" evidence="1">
    <location>
        <begin position="21"/>
        <end position="31"/>
    </location>
</feature>
<protein>
    <submittedName>
        <fullName evidence="2">Uncharacterized protein</fullName>
    </submittedName>
</protein>
<reference evidence="2 3" key="1">
    <citation type="journal article" date="2021" name="Hortic Res">
        <title>Chromosome-scale assembly of the Dendrobium chrysotoxum genome enhances the understanding of orchid evolution.</title>
        <authorList>
            <person name="Zhang Y."/>
            <person name="Zhang G.Q."/>
            <person name="Zhang D."/>
            <person name="Liu X.D."/>
            <person name="Xu X.Y."/>
            <person name="Sun W.H."/>
            <person name="Yu X."/>
            <person name="Zhu X."/>
            <person name="Wang Z.W."/>
            <person name="Zhao X."/>
            <person name="Zhong W.Y."/>
            <person name="Chen H."/>
            <person name="Yin W.L."/>
            <person name="Huang T."/>
            <person name="Niu S.C."/>
            <person name="Liu Z.J."/>
        </authorList>
    </citation>
    <scope>NUCLEOTIDE SEQUENCE [LARGE SCALE GENOMIC DNA]</scope>
    <source>
        <strain evidence="2">Lindl</strain>
    </source>
</reference>
<feature type="compositionally biased region" description="Polar residues" evidence="1">
    <location>
        <begin position="60"/>
        <end position="71"/>
    </location>
</feature>
<evidence type="ECO:0000256" key="1">
    <source>
        <dbReference type="SAM" id="MobiDB-lite"/>
    </source>
</evidence>
<evidence type="ECO:0000313" key="2">
    <source>
        <dbReference type="EMBL" id="KAH0448593.1"/>
    </source>
</evidence>
<feature type="compositionally biased region" description="Basic and acidic residues" evidence="1">
    <location>
        <begin position="1"/>
        <end position="11"/>
    </location>
</feature>
<accession>A0AAV7FYX8</accession>
<dbReference type="Proteomes" id="UP000775213">
    <property type="component" value="Unassembled WGS sequence"/>
</dbReference>
<feature type="region of interest" description="Disordered" evidence="1">
    <location>
        <begin position="1"/>
        <end position="71"/>
    </location>
</feature>
<feature type="compositionally biased region" description="Low complexity" evidence="1">
    <location>
        <begin position="34"/>
        <end position="46"/>
    </location>
</feature>
<name>A0AAV7FYX8_DENCH</name>
<proteinExistence type="predicted"/>
<organism evidence="2 3">
    <name type="scientific">Dendrobium chrysotoxum</name>
    <name type="common">Orchid</name>
    <dbReference type="NCBI Taxonomy" id="161865"/>
    <lineage>
        <taxon>Eukaryota</taxon>
        <taxon>Viridiplantae</taxon>
        <taxon>Streptophyta</taxon>
        <taxon>Embryophyta</taxon>
        <taxon>Tracheophyta</taxon>
        <taxon>Spermatophyta</taxon>
        <taxon>Magnoliopsida</taxon>
        <taxon>Liliopsida</taxon>
        <taxon>Asparagales</taxon>
        <taxon>Orchidaceae</taxon>
        <taxon>Epidendroideae</taxon>
        <taxon>Malaxideae</taxon>
        <taxon>Dendrobiinae</taxon>
        <taxon>Dendrobium</taxon>
    </lineage>
</organism>
<dbReference type="AlphaFoldDB" id="A0AAV7FYX8"/>
<sequence>MVPVKRFDGKLSLRRKRRSARRSEMGPERRSRGSRTSTTRPPSTGEHVIPRQAHGAESAEGSQPESTPSGS</sequence>
<dbReference type="EMBL" id="JAGFBR010000019">
    <property type="protein sequence ID" value="KAH0448593.1"/>
    <property type="molecule type" value="Genomic_DNA"/>
</dbReference>
<keyword evidence="3" id="KW-1185">Reference proteome</keyword>
<gene>
    <name evidence="2" type="ORF">IEQ34_022393</name>
</gene>
<comment type="caution">
    <text evidence="2">The sequence shown here is derived from an EMBL/GenBank/DDBJ whole genome shotgun (WGS) entry which is preliminary data.</text>
</comment>
<evidence type="ECO:0000313" key="3">
    <source>
        <dbReference type="Proteomes" id="UP000775213"/>
    </source>
</evidence>